<dbReference type="Pfam" id="PF21186">
    <property type="entry name" value="DUF6852"/>
    <property type="match status" value="1"/>
</dbReference>
<dbReference type="Proteomes" id="UP000181976">
    <property type="component" value="Unassembled WGS sequence"/>
</dbReference>
<keyword evidence="4" id="KW-1185">Reference proteome</keyword>
<dbReference type="Gene3D" id="1.10.10.1650">
    <property type="match status" value="1"/>
</dbReference>
<dbReference type="InParanoid" id="A0A1I1VW77"/>
<protein>
    <submittedName>
        <fullName evidence="3">Uncharacterized protein</fullName>
    </submittedName>
</protein>
<dbReference type="eggNOG" id="ENOG502ZPSM">
    <property type="taxonomic scope" value="Bacteria"/>
</dbReference>
<feature type="domain" description="DUF6852" evidence="2">
    <location>
        <begin position="52"/>
        <end position="118"/>
    </location>
</feature>
<dbReference type="RefSeq" id="WP_237706097.1">
    <property type="nucleotide sequence ID" value="NZ_AFSL01000019.1"/>
</dbReference>
<organism evidence="3 4">
    <name type="scientific">Thermophagus xiamenensis</name>
    <dbReference type="NCBI Taxonomy" id="385682"/>
    <lineage>
        <taxon>Bacteria</taxon>
        <taxon>Pseudomonadati</taxon>
        <taxon>Bacteroidota</taxon>
        <taxon>Bacteroidia</taxon>
        <taxon>Marinilabiliales</taxon>
        <taxon>Marinilabiliaceae</taxon>
        <taxon>Thermophagus</taxon>
    </lineage>
</organism>
<evidence type="ECO:0000259" key="2">
    <source>
        <dbReference type="Pfam" id="PF21186"/>
    </source>
</evidence>
<dbReference type="InterPro" id="IPR041218">
    <property type="entry name" value="DUF5606"/>
</dbReference>
<dbReference type="STRING" id="385682.SAMN05444380_1031"/>
<evidence type="ECO:0000259" key="1">
    <source>
        <dbReference type="Pfam" id="PF18347"/>
    </source>
</evidence>
<evidence type="ECO:0000313" key="4">
    <source>
        <dbReference type="Proteomes" id="UP000181976"/>
    </source>
</evidence>
<dbReference type="InterPro" id="IPR049282">
    <property type="entry name" value="BVU_3817_N_sf"/>
</dbReference>
<dbReference type="AlphaFoldDB" id="A0A1I1VW77"/>
<evidence type="ECO:0000313" key="3">
    <source>
        <dbReference type="EMBL" id="SFD84860.1"/>
    </source>
</evidence>
<dbReference type="InterPro" id="IPR049280">
    <property type="entry name" value="DUF6852"/>
</dbReference>
<gene>
    <name evidence="3" type="ORF">SAMN05444380_1031</name>
</gene>
<accession>A0A1I1VW77</accession>
<sequence length="151" mass="17164">MSMLKGILAISGKPGLFKLITNAKNSIIVESLLDGKRMPAYATSKISSLEDISIYTIDDDVKLADVFISIFEKDVKINPKKASSDELKKTFKEVLPDYDDERVYVSDIKKVFTWFNLLKEKGIISQESIEEYNKAKESEEVDEEKENSNNE</sequence>
<feature type="domain" description="DUF5606" evidence="1">
    <location>
        <begin position="4"/>
        <end position="49"/>
    </location>
</feature>
<dbReference type="InterPro" id="IPR049281">
    <property type="entry name" value="BVU_3817-like_C_sf"/>
</dbReference>
<name>A0A1I1VW77_9BACT</name>
<dbReference type="EMBL" id="FONA01000003">
    <property type="protein sequence ID" value="SFD84860.1"/>
    <property type="molecule type" value="Genomic_DNA"/>
</dbReference>
<dbReference type="Gene3D" id="2.30.30.730">
    <property type="match status" value="1"/>
</dbReference>
<proteinExistence type="predicted"/>
<reference evidence="3 4" key="1">
    <citation type="submission" date="2016-10" db="EMBL/GenBank/DDBJ databases">
        <authorList>
            <person name="de Groot N.N."/>
        </authorList>
    </citation>
    <scope>NUCLEOTIDE SEQUENCE [LARGE SCALE GENOMIC DNA]</scope>
    <source>
        <strain evidence="3 4">DSM 19012</strain>
    </source>
</reference>
<dbReference type="Pfam" id="PF18347">
    <property type="entry name" value="DUF5606"/>
    <property type="match status" value="1"/>
</dbReference>